<gene>
    <name evidence="2" type="ORF">Xsto_01933</name>
</gene>
<proteinExistence type="predicted"/>
<keyword evidence="3" id="KW-1185">Reference proteome</keyword>
<sequence length="187" mass="21231">MKSFKIQNIHTLSLILLLFSNFSLAQNNTTQSFPKPENNISKPSVFSAYYNMHINNKSKTANVNIIRKTYTCMYEPGPENISLPPQNKRDFRLEDDDNVLHHCNREKKIETWTIEYIKPDSEKTTCSATLLTKPAGGIFAGWLTYLTPEKGTECDVPVKFICDGNTAHCRDGFSSHDGAQFTMEITN</sequence>
<dbReference type="AlphaFoldDB" id="A0A2D0KQK0"/>
<protein>
    <submittedName>
        <fullName evidence="2">Uncharacterized protein</fullName>
    </submittedName>
</protein>
<dbReference type="RefSeq" id="WP_099111001.1">
    <property type="nucleotide sequence ID" value="NZ_CAWNRH010000057.1"/>
</dbReference>
<feature type="signal peptide" evidence="1">
    <location>
        <begin position="1"/>
        <end position="25"/>
    </location>
</feature>
<dbReference type="Proteomes" id="UP000222366">
    <property type="component" value="Unassembled WGS sequence"/>
</dbReference>
<reference evidence="2 3" key="1">
    <citation type="journal article" date="2017" name="Nat. Microbiol.">
        <title>Natural product diversity associated with the nematode symbionts Photorhabdus and Xenorhabdus.</title>
        <authorList>
            <person name="Tobias N.J."/>
            <person name="Wolff H."/>
            <person name="Djahanschiri B."/>
            <person name="Grundmann F."/>
            <person name="Kronenwerth M."/>
            <person name="Shi Y.M."/>
            <person name="Simonyi S."/>
            <person name="Grun P."/>
            <person name="Shapiro-Ilan D."/>
            <person name="Pidot S.J."/>
            <person name="Stinear T.P."/>
            <person name="Ebersberger I."/>
            <person name="Bode H.B."/>
        </authorList>
    </citation>
    <scope>NUCLEOTIDE SEQUENCE [LARGE SCALE GENOMIC DNA]</scope>
    <source>
        <strain evidence="2 3">DSM 17904</strain>
    </source>
</reference>
<feature type="chain" id="PRO_5012813226" evidence="1">
    <location>
        <begin position="26"/>
        <end position="187"/>
    </location>
</feature>
<evidence type="ECO:0000313" key="3">
    <source>
        <dbReference type="Proteomes" id="UP000222366"/>
    </source>
</evidence>
<dbReference type="EMBL" id="NJAJ01000015">
    <property type="protein sequence ID" value="PHM65575.1"/>
    <property type="molecule type" value="Genomic_DNA"/>
</dbReference>
<comment type="caution">
    <text evidence="2">The sequence shown here is derived from an EMBL/GenBank/DDBJ whole genome shotgun (WGS) entry which is preliminary data.</text>
</comment>
<name>A0A2D0KQK0_9GAMM</name>
<evidence type="ECO:0000313" key="2">
    <source>
        <dbReference type="EMBL" id="PHM65575.1"/>
    </source>
</evidence>
<organism evidence="2 3">
    <name type="scientific">Xenorhabdus stockiae</name>
    <dbReference type="NCBI Taxonomy" id="351614"/>
    <lineage>
        <taxon>Bacteria</taxon>
        <taxon>Pseudomonadati</taxon>
        <taxon>Pseudomonadota</taxon>
        <taxon>Gammaproteobacteria</taxon>
        <taxon>Enterobacterales</taxon>
        <taxon>Morganellaceae</taxon>
        <taxon>Xenorhabdus</taxon>
    </lineage>
</organism>
<accession>A0A2D0KQK0</accession>
<keyword evidence="1" id="KW-0732">Signal</keyword>
<evidence type="ECO:0000256" key="1">
    <source>
        <dbReference type="SAM" id="SignalP"/>
    </source>
</evidence>